<dbReference type="InterPro" id="IPR011049">
    <property type="entry name" value="Serralysin-like_metalloprot_C"/>
</dbReference>
<dbReference type="GO" id="GO:0005509">
    <property type="term" value="F:calcium ion binding"/>
    <property type="evidence" value="ECO:0007669"/>
    <property type="project" value="InterPro"/>
</dbReference>
<dbReference type="PANTHER" id="PTHR46682:SF1">
    <property type="entry name" value="ADHESION G-PROTEIN COUPLED RECEPTOR V1"/>
    <property type="match status" value="1"/>
</dbReference>
<feature type="domain" description="Calx-beta" evidence="4">
    <location>
        <begin position="943"/>
        <end position="1049"/>
    </location>
</feature>
<sequence>MFASRAHAVLITDAQLQDLDQLLAGLDADVEPWLVASNQDAMPLIFKALAHPDLTQLHLLAHGAPGEIRLGERALTAADFRQYLNGAAMRDLSINFWSCHTGAGEMGTEFTHAVAAATGARVLAAEGLIGAANKQGSWELNGITAPFSETARAGYANVLAVRDRFEDNDTAATATNLGTITSTRTETGLSIETNDPDWFQFTLGSTGTSASNVAIDFSNALGDLDIFLYDAAGNALQGTYGSNDHEQISLSGLAAGSYLIKVRDWTSLDGGENPNYTLTLIGSGEVSPTVSYPTLDYMPDLTSSQMSGARSLTFAPYTSTSWDSKAGAYGSESGASSHSIYTITATAGQVYDLYSVSYFDPYSLTVYDSLGNAIVTNAESDDPADYNLGDAYYGVDWLNDWTAPYSGTYYVDASWHQGSYFTFYDLMIYKNKSTTVLPTLSLSSLSPSSVSEGNSGSTSMMVNVTRTGDLSSTSSASWSVVGAAATASDFLSGVLPTGTVNFAAGQASATATINIAGDTTIESDENFTVTLSNPVSATLDISSATGTIVNDDVSPPVPYPTLDYIPDLKSSQMYEADLLAFLPVTSSVYYDMEAYDYGLTSNASLHSLYQFNATTGVLYDIYSISYLDPTELTIYDQFGNAIAINNESDDPDNSTLSWVDDGGSYSFDAIWEWSAPYSGTFYVDSGWNQGSFFTYWDVSVYRNKSTTPSLPTLSLSSLTPTSISEGNSGYTPITFTVNRDGDLSGTSRVFFAVTGTGTNPVNAADFRDGVLPSDWIDFDSGAVSATITSYVVAGDTTPEPNENFTVTLSSPTGATLGTSTSVIGTITNDDSLPLPTISLSPLSPSIITEGHSGYTPVNIVVTRGGDLSSTSSATWTVVGTGVAPVTADDFGGFLPSGIISLAAGVATATVSINILGDTTVESNEDFTVMLSNPSGATLIPNTVTGTITNDDVILPTLSLASLTPSIIMEGNSGFTPMTVTITRSGDLSGTSAANWSVIGAGATADDFIGGVLPSGTISFPAWQATTTATINIFGDTLVESNENFSVVLAAPVGATLGTSTSAMGTINNDDTLPTINVAPVYAITEGNSGSTTVNVTVNRTGDLSTASSANWSVAGSGTTPAIGADFTGGVLPTGTVNFAAGIATASIAINVAGDTVFEQNENFTVSLNTPVNATLGASVNTTGTINNDDTLPVLNVAPVLAITEGNSGSTAVNITVNRTGDLSTASSTNWSVAGSGTNPVIGADFTGGVLPTGTVNFAAGVATATIAINVAGDTTFEPNEDFTVSLNTPVNATLDASVNTTGTINNDDTLPVLNVAPVLAITEGNSGSTAVNVTVNRTGDLSTASSANWSVAGSGTNPVIGADFMGGVLPMGTVNFAAGLATATIAINVAGDTTFEPNEDFTVSLNTPVNATLDASVNTTGTINNDDTLPVLNVAPVLAITEGNSGSTAVNVTVNRTGDLSTASSANWSVAGSGTNPAIGADFTGGVLPTGMVNFAAGIATASIAINVAGDTVFEQNENFTVSLNTPVNATLGSSVNTTGTINNDDTLPVLNVAPVLAITEGNSGSTAVNITVNRTGDLSTASSANWSVAGSGTNPVIGADFTGGVLPTGTVNFAAGVATATIAINVAGDTLFEQNENFTVSLNTPVNATLGTSTSAMGTINNDDSIAIVGTSNNDRLKGTIKSDQLDGLAGDDYFFGLGGNDTLNGGAGNDTMRGGTGLDSMIGGDGNDLYYVEEIGDIVVETATGGIDTVNSSLNNYMLNAAVENGRISIPGTASITGNDLDNILFAGVGNNTIDGGTGTDTVVYSALKTSVGSTLGVKVNLMNTAIQITGSSGSDLLLSIENLTGSNKNDTLGGNSAANVLNGGLGNDILTGGAGKDVFVFDTALNRNVDQIKDFSVVDDTIQLENSVFKQLSSTGSLKASYFVKNTTGKANDTDDFIIYDTDSGALFYDADGSGAGAAVQFAIVSIGVVLTAADFIVS</sequence>
<protein>
    <recommendedName>
        <fullName evidence="4">Calx-beta domain-containing protein</fullName>
    </recommendedName>
</protein>
<dbReference type="EMBL" id="PPGH01000037">
    <property type="protein sequence ID" value="PQJ95220.1"/>
    <property type="molecule type" value="Genomic_DNA"/>
</dbReference>
<feature type="domain" description="Calx-beta" evidence="4">
    <location>
        <begin position="1300"/>
        <end position="1406"/>
    </location>
</feature>
<evidence type="ECO:0000259" key="4">
    <source>
        <dbReference type="SMART" id="SM00237"/>
    </source>
</evidence>
<dbReference type="SUPFAM" id="SSF89260">
    <property type="entry name" value="Collagen-binding domain"/>
    <property type="match status" value="1"/>
</dbReference>
<dbReference type="RefSeq" id="WP_105074266.1">
    <property type="nucleotide sequence ID" value="NZ_PPGH01000037.1"/>
</dbReference>
<feature type="domain" description="Calx-beta" evidence="4">
    <location>
        <begin position="432"/>
        <end position="532"/>
    </location>
</feature>
<accession>A0A2S7XNB1</accession>
<feature type="domain" description="Calx-beta" evidence="4">
    <location>
        <begin position="1062"/>
        <end position="1168"/>
    </location>
</feature>
<organism evidence="5 6">
    <name type="scientific">Chromatium okenii</name>
    <dbReference type="NCBI Taxonomy" id="61644"/>
    <lineage>
        <taxon>Bacteria</taxon>
        <taxon>Pseudomonadati</taxon>
        <taxon>Pseudomonadota</taxon>
        <taxon>Gammaproteobacteria</taxon>
        <taxon>Chromatiales</taxon>
        <taxon>Chromatiaceae</taxon>
        <taxon>Chromatium</taxon>
    </lineage>
</organism>
<name>A0A2S7XNB1_9GAMM</name>
<feature type="domain" description="Calx-beta" evidence="4">
    <location>
        <begin position="1181"/>
        <end position="1287"/>
    </location>
</feature>
<dbReference type="InterPro" id="IPR025592">
    <property type="entry name" value="DUF4347"/>
</dbReference>
<keyword evidence="3" id="KW-0106">Calcium</keyword>
<keyword evidence="2" id="KW-0677">Repeat</keyword>
<keyword evidence="1" id="KW-0732">Signal</keyword>
<feature type="domain" description="Calx-beta" evidence="4">
    <location>
        <begin position="1419"/>
        <end position="1525"/>
    </location>
</feature>
<dbReference type="OrthoDB" id="7486720at2"/>
<dbReference type="Proteomes" id="UP000239936">
    <property type="component" value="Unassembled WGS sequence"/>
</dbReference>
<keyword evidence="6" id="KW-1185">Reference proteome</keyword>
<evidence type="ECO:0000313" key="5">
    <source>
        <dbReference type="EMBL" id="PQJ95220.1"/>
    </source>
</evidence>
<dbReference type="PRINTS" id="PR00313">
    <property type="entry name" value="CABNDNGRPT"/>
</dbReference>
<feature type="domain" description="Calx-beta" evidence="4">
    <location>
        <begin position="1538"/>
        <end position="1644"/>
    </location>
</feature>
<dbReference type="Pfam" id="PF14252">
    <property type="entry name" value="DUF4347"/>
    <property type="match status" value="1"/>
</dbReference>
<proteinExistence type="predicted"/>
<reference evidence="5 6" key="1">
    <citation type="submission" date="2018-01" db="EMBL/GenBank/DDBJ databases">
        <title>The complete genome sequence of Chromatium okenii LaCa, a purple sulfur bacterium with a turbulent life.</title>
        <authorList>
            <person name="Luedin S.M."/>
            <person name="Liechti N."/>
            <person name="Storelli N."/>
            <person name="Danza F."/>
            <person name="Wittwer M."/>
            <person name="Pothier J.F."/>
            <person name="Tonolla M.A."/>
        </authorList>
    </citation>
    <scope>NUCLEOTIDE SEQUENCE [LARGE SCALE GENOMIC DNA]</scope>
    <source>
        <strain evidence="5 6">LaCa</strain>
    </source>
</reference>
<dbReference type="InterPro" id="IPR001343">
    <property type="entry name" value="Hemolysn_Ca-bd"/>
</dbReference>
<gene>
    <name evidence="5" type="ORF">CXB77_13175</name>
</gene>
<evidence type="ECO:0000313" key="6">
    <source>
        <dbReference type="Proteomes" id="UP000239936"/>
    </source>
</evidence>
<dbReference type="SMART" id="SM00237">
    <property type="entry name" value="Calx_beta"/>
    <property type="match status" value="7"/>
</dbReference>
<dbReference type="Pfam" id="PF03160">
    <property type="entry name" value="Calx-beta"/>
    <property type="match status" value="9"/>
</dbReference>
<dbReference type="GO" id="GO:0004930">
    <property type="term" value="F:G protein-coupled receptor activity"/>
    <property type="evidence" value="ECO:0007669"/>
    <property type="project" value="InterPro"/>
</dbReference>
<dbReference type="GO" id="GO:0016020">
    <property type="term" value="C:membrane"/>
    <property type="evidence" value="ECO:0007669"/>
    <property type="project" value="InterPro"/>
</dbReference>
<dbReference type="Gene3D" id="2.60.40.2030">
    <property type="match status" value="9"/>
</dbReference>
<evidence type="ECO:0000256" key="1">
    <source>
        <dbReference type="ARBA" id="ARBA00022729"/>
    </source>
</evidence>
<dbReference type="Gene3D" id="2.60.120.380">
    <property type="match status" value="1"/>
</dbReference>
<dbReference type="SUPFAM" id="SSF141072">
    <property type="entry name" value="CalX-like"/>
    <property type="match status" value="9"/>
</dbReference>
<dbReference type="PANTHER" id="PTHR46682">
    <property type="entry name" value="ADHESION G-PROTEIN COUPLED RECEPTOR V1"/>
    <property type="match status" value="1"/>
</dbReference>
<dbReference type="InterPro" id="IPR026919">
    <property type="entry name" value="ADGRV1"/>
</dbReference>
<dbReference type="InterPro" id="IPR003644">
    <property type="entry name" value="Calx_beta"/>
</dbReference>
<dbReference type="InterPro" id="IPR038081">
    <property type="entry name" value="CalX-like_sf"/>
</dbReference>
<dbReference type="Pfam" id="PF00353">
    <property type="entry name" value="HemolysinCabind"/>
    <property type="match status" value="3"/>
</dbReference>
<dbReference type="SUPFAM" id="SSF51120">
    <property type="entry name" value="beta-Roll"/>
    <property type="match status" value="2"/>
</dbReference>
<comment type="caution">
    <text evidence="5">The sequence shown here is derived from an EMBL/GenBank/DDBJ whole genome shotgun (WGS) entry which is preliminary data.</text>
</comment>
<evidence type="ECO:0000256" key="2">
    <source>
        <dbReference type="ARBA" id="ARBA00022737"/>
    </source>
</evidence>
<evidence type="ECO:0000256" key="3">
    <source>
        <dbReference type="ARBA" id="ARBA00022837"/>
    </source>
</evidence>
<dbReference type="Gene3D" id="2.150.10.10">
    <property type="entry name" value="Serralysin-like metalloprotease, C-terminal"/>
    <property type="match status" value="1"/>
</dbReference>